<dbReference type="InterPro" id="IPR013431">
    <property type="entry name" value="Delta_60_rpt"/>
</dbReference>
<sequence length="293" mass="31722">GFDYDFTVISLTSSGDTNWIYRYNGPGNSSDHAYSIVYGSDGNIYVAGRSYGSGTSDDFTVISLTPQGTQRWVYRYNGPGNSSDHAYSIVYGSDGNIYVAGYSYGFSVDFTVISLTPQGTENWVYTYNGPGNDNDGAYSIVYGSDGNLYVAGESYGFSVDFTVISLTPQGTQRWVYRYNGPENGSDRAYSIVYGSDGNLYVAGESEGSGTYSDFTVISLNPATGIEEPSFTATPEPNLNISPNPFATSTTISFTRKGQRAMGIGLRIYDVSGRLIKSIHLTTNHMSLGTKLNL</sequence>
<dbReference type="EMBL" id="BARW01014890">
    <property type="protein sequence ID" value="GAI81185.1"/>
    <property type="molecule type" value="Genomic_DNA"/>
</dbReference>
<feature type="non-terminal residue" evidence="1">
    <location>
        <position position="293"/>
    </location>
</feature>
<gene>
    <name evidence="1" type="ORF">S12H4_26276</name>
</gene>
<accession>X1T0P9</accession>
<dbReference type="PANTHER" id="PTHR42754">
    <property type="entry name" value="ENDOGLUCANASE"/>
    <property type="match status" value="1"/>
</dbReference>
<dbReference type="SUPFAM" id="SSF63829">
    <property type="entry name" value="Calcium-dependent phosphotriesterase"/>
    <property type="match status" value="1"/>
</dbReference>
<name>X1T0P9_9ZZZZ</name>
<evidence type="ECO:0000313" key="1">
    <source>
        <dbReference type="EMBL" id="GAI81185.1"/>
    </source>
</evidence>
<protein>
    <recommendedName>
        <fullName evidence="2">Bulb-type lectin domain-containing protein</fullName>
    </recommendedName>
</protein>
<dbReference type="Gene3D" id="2.80.10.50">
    <property type="match status" value="2"/>
</dbReference>
<reference evidence="1" key="1">
    <citation type="journal article" date="2014" name="Front. Microbiol.">
        <title>High frequency of phylogenetically diverse reductive dehalogenase-homologous genes in deep subseafloor sedimentary metagenomes.</title>
        <authorList>
            <person name="Kawai M."/>
            <person name="Futagami T."/>
            <person name="Toyoda A."/>
            <person name="Takaki Y."/>
            <person name="Nishi S."/>
            <person name="Hori S."/>
            <person name="Arai W."/>
            <person name="Tsubouchi T."/>
            <person name="Morono Y."/>
            <person name="Uchiyama I."/>
            <person name="Ito T."/>
            <person name="Fujiyama A."/>
            <person name="Inagaki F."/>
            <person name="Takami H."/>
        </authorList>
    </citation>
    <scope>NUCLEOTIDE SEQUENCE</scope>
    <source>
        <strain evidence="1">Expedition CK06-06</strain>
    </source>
</reference>
<dbReference type="AlphaFoldDB" id="X1T0P9"/>
<organism evidence="1">
    <name type="scientific">marine sediment metagenome</name>
    <dbReference type="NCBI Taxonomy" id="412755"/>
    <lineage>
        <taxon>unclassified sequences</taxon>
        <taxon>metagenomes</taxon>
        <taxon>ecological metagenomes</taxon>
    </lineage>
</organism>
<comment type="caution">
    <text evidence="1">The sequence shown here is derived from an EMBL/GenBank/DDBJ whole genome shotgun (WGS) entry which is preliminary data.</text>
</comment>
<feature type="non-terminal residue" evidence="1">
    <location>
        <position position="1"/>
    </location>
</feature>
<evidence type="ECO:0008006" key="2">
    <source>
        <dbReference type="Google" id="ProtNLM"/>
    </source>
</evidence>
<dbReference type="NCBIfam" id="TIGR02608">
    <property type="entry name" value="delta_60_rpt"/>
    <property type="match status" value="4"/>
</dbReference>
<proteinExistence type="predicted"/>
<dbReference type="PANTHER" id="PTHR42754:SF1">
    <property type="entry name" value="LIPOPROTEIN"/>
    <property type="match status" value="1"/>
</dbReference>